<dbReference type="Proteomes" id="UP000078046">
    <property type="component" value="Unassembled WGS sequence"/>
</dbReference>
<dbReference type="OrthoDB" id="2984333at2759"/>
<keyword evidence="4 5" id="KW-0472">Membrane</keyword>
<evidence type="ECO:0000256" key="4">
    <source>
        <dbReference type="ARBA" id="ARBA00023136"/>
    </source>
</evidence>
<comment type="caution">
    <text evidence="5">Lacks conserved residue(s) required for the propagation of feature annotation.</text>
</comment>
<dbReference type="InterPro" id="IPR005821">
    <property type="entry name" value="Ion_trans_dom"/>
</dbReference>
<keyword evidence="5" id="KW-0813">Transport</keyword>
<dbReference type="GO" id="GO:0019228">
    <property type="term" value="P:neuronal action potential"/>
    <property type="evidence" value="ECO:0007669"/>
    <property type="project" value="TreeGrafter"/>
</dbReference>
<dbReference type="SUPFAM" id="SSF81324">
    <property type="entry name" value="Voltage-gated potassium channels"/>
    <property type="match status" value="1"/>
</dbReference>
<keyword evidence="5" id="KW-0894">Sodium channel</keyword>
<protein>
    <recommendedName>
        <fullName evidence="5">Sodium channel protein</fullName>
    </recommendedName>
</protein>
<keyword evidence="5" id="KW-0851">Voltage-gated channel</keyword>
<feature type="domain" description="Ion transport" evidence="6">
    <location>
        <begin position="7"/>
        <end position="102"/>
    </location>
</feature>
<evidence type="ECO:0000259" key="6">
    <source>
        <dbReference type="Pfam" id="PF00520"/>
    </source>
</evidence>
<dbReference type="AlphaFoldDB" id="A0A177AUI5"/>
<dbReference type="GO" id="GO:0001518">
    <property type="term" value="C:voltage-gated sodium channel complex"/>
    <property type="evidence" value="ECO:0007669"/>
    <property type="project" value="UniProtKB-UniRule"/>
</dbReference>
<accession>A0A177AUI5</accession>
<keyword evidence="5" id="KW-0407">Ion channel</keyword>
<gene>
    <name evidence="7" type="ORF">A3Q56_06796</name>
</gene>
<proteinExistence type="inferred from homology"/>
<sequence length="244" mass="28010">MSLFMHVKHTAGINNCTNFETFINSVILLFQISTSAGWDTILEGITNDTNCEPASETNEFNNCGSNIIGTAYIVSYIVVIFLVVVNMYIAVIIENFSQASEDVKRGLTQDDFDLFYEEWELYDPKATKYIDLDQLSDLIDSIQPPLRIPKPNEFVIIQLDIPICKNNRVYCVDILNALTKNFLGYIDGTEVNDIELKINKSIHYHRISSTLHRQREKLCAKIIQNAFYNFCNRRKSITEENKSL</sequence>
<dbReference type="Pfam" id="PF00520">
    <property type="entry name" value="Ion_trans"/>
    <property type="match status" value="1"/>
</dbReference>
<organism evidence="7 8">
    <name type="scientific">Intoshia linei</name>
    <dbReference type="NCBI Taxonomy" id="1819745"/>
    <lineage>
        <taxon>Eukaryota</taxon>
        <taxon>Metazoa</taxon>
        <taxon>Spiralia</taxon>
        <taxon>Lophotrochozoa</taxon>
        <taxon>Mesozoa</taxon>
        <taxon>Orthonectida</taxon>
        <taxon>Rhopaluridae</taxon>
        <taxon>Intoshia</taxon>
    </lineage>
</organism>
<evidence type="ECO:0000313" key="8">
    <source>
        <dbReference type="Proteomes" id="UP000078046"/>
    </source>
</evidence>
<dbReference type="InterPro" id="IPR001696">
    <property type="entry name" value="Na_channel_asu"/>
</dbReference>
<evidence type="ECO:0000256" key="2">
    <source>
        <dbReference type="ARBA" id="ARBA00022692"/>
    </source>
</evidence>
<evidence type="ECO:0000313" key="7">
    <source>
        <dbReference type="EMBL" id="OAF65490.1"/>
    </source>
</evidence>
<name>A0A177AUI5_9BILA</name>
<comment type="subcellular location">
    <subcellularLocation>
        <location evidence="5">Cell membrane</location>
        <topology evidence="5">Multi-pass membrane protein</topology>
    </subcellularLocation>
    <subcellularLocation>
        <location evidence="1">Membrane</location>
        <topology evidence="1">Multi-pass membrane protein</topology>
    </subcellularLocation>
</comment>
<keyword evidence="2 5" id="KW-0812">Transmembrane</keyword>
<dbReference type="PANTHER" id="PTHR10037">
    <property type="entry name" value="VOLTAGE-GATED CATION CHANNEL CALCIUM AND SODIUM"/>
    <property type="match status" value="1"/>
</dbReference>
<dbReference type="InterPro" id="IPR043203">
    <property type="entry name" value="VGCC_Ca_Na"/>
</dbReference>
<comment type="similarity">
    <text evidence="5">Belongs to the sodium channel (TC 1.A.1.10) family.</text>
</comment>
<keyword evidence="5" id="KW-0406">Ion transport</keyword>
<evidence type="ECO:0000256" key="1">
    <source>
        <dbReference type="ARBA" id="ARBA00004141"/>
    </source>
</evidence>
<dbReference type="PANTHER" id="PTHR10037:SF288">
    <property type="entry name" value="SODIUM CHANNEL PROTEIN PARA"/>
    <property type="match status" value="1"/>
</dbReference>
<dbReference type="GO" id="GO:0086010">
    <property type="term" value="P:membrane depolarization during action potential"/>
    <property type="evidence" value="ECO:0007669"/>
    <property type="project" value="TreeGrafter"/>
</dbReference>
<reference evidence="7 8" key="1">
    <citation type="submission" date="2016-04" db="EMBL/GenBank/DDBJ databases">
        <title>The genome of Intoshia linei affirms orthonectids as highly simplified spiralians.</title>
        <authorList>
            <person name="Mikhailov K.V."/>
            <person name="Slusarev G.S."/>
            <person name="Nikitin M.A."/>
            <person name="Logacheva M.D."/>
            <person name="Penin A."/>
            <person name="Aleoshin V."/>
            <person name="Panchin Y.V."/>
        </authorList>
    </citation>
    <scope>NUCLEOTIDE SEQUENCE [LARGE SCALE GENOMIC DNA]</scope>
    <source>
        <strain evidence="7">Intl2013</strain>
        <tissue evidence="7">Whole animal</tissue>
    </source>
</reference>
<feature type="transmembrane region" description="Helical" evidence="5">
    <location>
        <begin position="71"/>
        <end position="93"/>
    </location>
</feature>
<comment type="caution">
    <text evidence="7">The sequence shown here is derived from an EMBL/GenBank/DDBJ whole genome shotgun (WGS) entry which is preliminary data.</text>
</comment>
<comment type="function">
    <text evidence="5">Mediates the voltage-dependent sodium ion permeability of excitable membranes. Assuming opened or closed conformations in response to the voltage difference across the membrane, the protein forms a sodium-selective channel through which Na(+) ions may pass in accordance with their electrochemical gradient.</text>
</comment>
<dbReference type="PRINTS" id="PR00170">
    <property type="entry name" value="NACHANNEL"/>
</dbReference>
<keyword evidence="8" id="KW-1185">Reference proteome</keyword>
<dbReference type="EMBL" id="LWCA01001266">
    <property type="protein sequence ID" value="OAF65490.1"/>
    <property type="molecule type" value="Genomic_DNA"/>
</dbReference>
<evidence type="ECO:0000256" key="5">
    <source>
        <dbReference type="RuleBase" id="RU361132"/>
    </source>
</evidence>
<keyword evidence="5" id="KW-0739">Sodium transport</keyword>
<evidence type="ECO:0000256" key="3">
    <source>
        <dbReference type="ARBA" id="ARBA00022989"/>
    </source>
</evidence>
<dbReference type="Gene3D" id="1.10.238.10">
    <property type="entry name" value="EF-hand"/>
    <property type="match status" value="1"/>
</dbReference>
<dbReference type="Gene3D" id="1.10.287.70">
    <property type="match status" value="1"/>
</dbReference>
<dbReference type="GO" id="GO:0005248">
    <property type="term" value="F:voltage-gated sodium channel activity"/>
    <property type="evidence" value="ECO:0007669"/>
    <property type="project" value="InterPro"/>
</dbReference>
<keyword evidence="5" id="KW-0915">Sodium</keyword>
<keyword evidence="3 5" id="KW-1133">Transmembrane helix</keyword>